<evidence type="ECO:0000313" key="1">
    <source>
        <dbReference type="EMBL" id="KAJ3005336.1"/>
    </source>
</evidence>
<gene>
    <name evidence="1" type="ORF">NUW54_g4382</name>
</gene>
<reference evidence="1" key="1">
    <citation type="submission" date="2022-08" db="EMBL/GenBank/DDBJ databases">
        <title>Genome Sequence of Pycnoporus sanguineus.</title>
        <authorList>
            <person name="Buettner E."/>
        </authorList>
    </citation>
    <scope>NUCLEOTIDE SEQUENCE</scope>
    <source>
        <strain evidence="1">CG-C14</strain>
    </source>
</reference>
<name>A0ACC1Q075_9APHY</name>
<protein>
    <submittedName>
        <fullName evidence="1">Uncharacterized protein</fullName>
    </submittedName>
</protein>
<accession>A0ACC1Q075</accession>
<keyword evidence="2" id="KW-1185">Reference proteome</keyword>
<dbReference type="EMBL" id="JANSHE010000997">
    <property type="protein sequence ID" value="KAJ3005336.1"/>
    <property type="molecule type" value="Genomic_DNA"/>
</dbReference>
<sequence>MSLTDSNPTSGLATTSTLLPSMDTTVGAFALGTFVSLMLYGICVHQFYSYVRHFPSDDWIIKGLVVGVMVWETLHAIAPMHACYHYLVDNYDSADALRYGVWSLDVTPAFGAVILVLAECFFVRRVSLSMHSFRCHSLCKKLTPTLQLEPGRDWSQPSQSCASWQAVCRLVHRLAIVHFSTAVVSAEHVRYCIAIAAKAFHLRDFVSFDAEAKVQTILSLALNAIGDCLLAGSIIAGLYRNRASHTRSSALAVAELYVLNTGLLVGVLQTIAAILAICYPLRLYWAAVGLNAVRMYGITLLSVLNSRTLLLSRGVTIFTDGTGASTRNILSRAQRLNTVERWNVPNDPNDSIPPIINVKVAAEIEVHGQSDTDLSGDYARKAIAQP</sequence>
<evidence type="ECO:0000313" key="2">
    <source>
        <dbReference type="Proteomes" id="UP001144978"/>
    </source>
</evidence>
<proteinExistence type="predicted"/>
<organism evidence="1 2">
    <name type="scientific">Trametes sanguinea</name>
    <dbReference type="NCBI Taxonomy" id="158606"/>
    <lineage>
        <taxon>Eukaryota</taxon>
        <taxon>Fungi</taxon>
        <taxon>Dikarya</taxon>
        <taxon>Basidiomycota</taxon>
        <taxon>Agaricomycotina</taxon>
        <taxon>Agaricomycetes</taxon>
        <taxon>Polyporales</taxon>
        <taxon>Polyporaceae</taxon>
        <taxon>Trametes</taxon>
    </lineage>
</organism>
<comment type="caution">
    <text evidence="1">The sequence shown here is derived from an EMBL/GenBank/DDBJ whole genome shotgun (WGS) entry which is preliminary data.</text>
</comment>
<dbReference type="Proteomes" id="UP001144978">
    <property type="component" value="Unassembled WGS sequence"/>
</dbReference>